<feature type="transmembrane region" description="Helical" evidence="7">
    <location>
        <begin position="137"/>
        <end position="155"/>
    </location>
</feature>
<dbReference type="EMBL" id="CP024704">
    <property type="protein sequence ID" value="ATV70335.1"/>
    <property type="molecule type" value="Genomic_DNA"/>
</dbReference>
<dbReference type="Pfam" id="PF02417">
    <property type="entry name" value="Chromate_transp"/>
    <property type="match status" value="1"/>
</dbReference>
<dbReference type="InterPro" id="IPR003370">
    <property type="entry name" value="Chromate_transpt"/>
</dbReference>
<evidence type="ECO:0000256" key="6">
    <source>
        <dbReference type="ARBA" id="ARBA00023136"/>
    </source>
</evidence>
<evidence type="ECO:0000313" key="8">
    <source>
        <dbReference type="EMBL" id="ATV70335.1"/>
    </source>
</evidence>
<feature type="transmembrane region" description="Helical" evidence="7">
    <location>
        <begin position="51"/>
        <end position="69"/>
    </location>
</feature>
<feature type="transmembrane region" description="Helical" evidence="7">
    <location>
        <begin position="12"/>
        <end position="31"/>
    </location>
</feature>
<comment type="subcellular location">
    <subcellularLocation>
        <location evidence="1">Cell membrane</location>
        <topology evidence="1">Multi-pass membrane protein</topology>
    </subcellularLocation>
</comment>
<sequence length="190" mass="20944">MKKNKIIDIFILFFKIGAFTIGGGYAMLSLIEDEIVNKKNWLEKEEFVDGMAIAQSVPGVLAVNISLITGYKIAGFLGMFAGMLGAVLPSFFIVLFLSQILLAIGNHPIVVAIFNGIKPAIAALILISVYRIAKSANINRYTFIFPIIIAVLIRYLGVSPIIIIIATMILGNIYFLFKEKAKKEKEDDVQ</sequence>
<evidence type="ECO:0000256" key="4">
    <source>
        <dbReference type="ARBA" id="ARBA00022692"/>
    </source>
</evidence>
<proteinExistence type="inferred from homology"/>
<keyword evidence="6 7" id="KW-0472">Membrane</keyword>
<evidence type="ECO:0000256" key="5">
    <source>
        <dbReference type="ARBA" id="ARBA00022989"/>
    </source>
</evidence>
<dbReference type="GO" id="GO:0005886">
    <property type="term" value="C:plasma membrane"/>
    <property type="evidence" value="ECO:0007669"/>
    <property type="project" value="UniProtKB-SubCell"/>
</dbReference>
<evidence type="ECO:0000313" key="9">
    <source>
        <dbReference type="Proteomes" id="UP000230781"/>
    </source>
</evidence>
<reference evidence="8 9" key="1">
    <citation type="submission" date="2017-11" db="EMBL/GenBank/DDBJ databases">
        <title>Genome sequencing of Fusobacterium periodonticum KCOM 2555.</title>
        <authorList>
            <person name="Kook J.-K."/>
            <person name="Park S.-N."/>
            <person name="Lim Y.K."/>
        </authorList>
    </citation>
    <scope>NUCLEOTIDE SEQUENCE [LARGE SCALE GENOMIC DNA]</scope>
    <source>
        <strain evidence="8 9">KCOM 2555</strain>
    </source>
</reference>
<dbReference type="InterPro" id="IPR052518">
    <property type="entry name" value="CHR_Transporter"/>
</dbReference>
<keyword evidence="5 7" id="KW-1133">Transmembrane helix</keyword>
<comment type="similarity">
    <text evidence="2">Belongs to the chromate ion transporter (CHR) (TC 2.A.51) family.</text>
</comment>
<gene>
    <name evidence="8" type="ORF">CTM98_06565</name>
</gene>
<feature type="transmembrane region" description="Helical" evidence="7">
    <location>
        <begin position="161"/>
        <end position="177"/>
    </location>
</feature>
<organism evidence="8 9">
    <name type="scientific">Fusobacterium pseudoperiodonticum</name>
    <dbReference type="NCBI Taxonomy" id="2663009"/>
    <lineage>
        <taxon>Bacteria</taxon>
        <taxon>Fusobacteriati</taxon>
        <taxon>Fusobacteriota</taxon>
        <taxon>Fusobacteriia</taxon>
        <taxon>Fusobacteriales</taxon>
        <taxon>Fusobacteriaceae</taxon>
        <taxon>Fusobacterium</taxon>
    </lineage>
</organism>
<feature type="transmembrane region" description="Helical" evidence="7">
    <location>
        <begin position="109"/>
        <end position="130"/>
    </location>
</feature>
<evidence type="ECO:0000256" key="2">
    <source>
        <dbReference type="ARBA" id="ARBA00005262"/>
    </source>
</evidence>
<keyword evidence="3" id="KW-1003">Cell membrane</keyword>
<dbReference type="PANTHER" id="PTHR43663">
    <property type="entry name" value="CHROMATE TRANSPORT PROTEIN-RELATED"/>
    <property type="match status" value="1"/>
</dbReference>
<dbReference type="GO" id="GO:0015109">
    <property type="term" value="F:chromate transmembrane transporter activity"/>
    <property type="evidence" value="ECO:0007669"/>
    <property type="project" value="InterPro"/>
</dbReference>
<keyword evidence="4 7" id="KW-0812">Transmembrane</keyword>
<evidence type="ECO:0000256" key="3">
    <source>
        <dbReference type="ARBA" id="ARBA00022475"/>
    </source>
</evidence>
<dbReference type="AlphaFoldDB" id="A0A2D3PRM7"/>
<protein>
    <submittedName>
        <fullName evidence="8">Chromate transporter</fullName>
    </submittedName>
</protein>
<evidence type="ECO:0000256" key="7">
    <source>
        <dbReference type="SAM" id="Phobius"/>
    </source>
</evidence>
<dbReference type="RefSeq" id="WP_100026413.1">
    <property type="nucleotide sequence ID" value="NZ_CP024704.1"/>
</dbReference>
<dbReference type="PANTHER" id="PTHR43663:SF2">
    <property type="entry name" value="CHROMATE TRANSPORT PROTEIN-RELATED"/>
    <property type="match status" value="1"/>
</dbReference>
<dbReference type="Proteomes" id="UP000230781">
    <property type="component" value="Chromosome"/>
</dbReference>
<feature type="transmembrane region" description="Helical" evidence="7">
    <location>
        <begin position="76"/>
        <end position="97"/>
    </location>
</feature>
<evidence type="ECO:0000256" key="1">
    <source>
        <dbReference type="ARBA" id="ARBA00004651"/>
    </source>
</evidence>
<name>A0A2D3PRM7_9FUSO</name>
<accession>A0A2D3PRM7</accession>